<dbReference type="EMBL" id="CP036259">
    <property type="protein sequence ID" value="QDR82506.1"/>
    <property type="molecule type" value="Genomic_DNA"/>
</dbReference>
<name>A0A517DZ26_9FIRM</name>
<dbReference type="AlphaFoldDB" id="A0A517DZ26"/>
<accession>A0A517DZ26</accession>
<dbReference type="Proteomes" id="UP000320776">
    <property type="component" value="Chromosome"/>
</dbReference>
<gene>
    <name evidence="2" type="ORF">SPTER_39340</name>
</gene>
<proteinExistence type="predicted"/>
<organism evidence="2 3">
    <name type="scientific">Sporomusa termitida</name>
    <dbReference type="NCBI Taxonomy" id="2377"/>
    <lineage>
        <taxon>Bacteria</taxon>
        <taxon>Bacillati</taxon>
        <taxon>Bacillota</taxon>
        <taxon>Negativicutes</taxon>
        <taxon>Selenomonadales</taxon>
        <taxon>Sporomusaceae</taxon>
        <taxon>Sporomusa</taxon>
    </lineage>
</organism>
<reference evidence="2 3" key="1">
    <citation type="submission" date="2019-02" db="EMBL/GenBank/DDBJ databases">
        <title>Closed genome of Sporomusa termitida DSM 4440.</title>
        <authorList>
            <person name="Poehlein A."/>
            <person name="Daniel R."/>
        </authorList>
    </citation>
    <scope>NUCLEOTIDE SEQUENCE [LARGE SCALE GENOMIC DNA]</scope>
    <source>
        <strain evidence="2 3">DSM 4440</strain>
    </source>
</reference>
<evidence type="ECO:0000313" key="2">
    <source>
        <dbReference type="EMBL" id="QDR82506.1"/>
    </source>
</evidence>
<keyword evidence="3" id="KW-1185">Reference proteome</keyword>
<sequence length="108" mass="12363">MFHETETRLRPTVHATSPRHRRRPFCRHQAPVRGHRRPGAGQAGRVVLTTMLNQAFDQYVFTRVDHILKLADTNDAGYRKTAEEVSAALDRLLGRSAGTFFLLRKKPK</sequence>
<dbReference type="RefSeq" id="WP_144351888.1">
    <property type="nucleotide sequence ID" value="NZ_CP036259.1"/>
</dbReference>
<protein>
    <submittedName>
        <fullName evidence="2">Uncharacterized protein</fullName>
    </submittedName>
</protein>
<feature type="region of interest" description="Disordered" evidence="1">
    <location>
        <begin position="1"/>
        <end position="20"/>
    </location>
</feature>
<evidence type="ECO:0000313" key="3">
    <source>
        <dbReference type="Proteomes" id="UP000320776"/>
    </source>
</evidence>
<dbReference type="KEGG" id="sted:SPTER_39340"/>
<evidence type="ECO:0000256" key="1">
    <source>
        <dbReference type="SAM" id="MobiDB-lite"/>
    </source>
</evidence>